<dbReference type="EMBL" id="ACKP02000010">
    <property type="protein sequence ID" value="EEX78215.1"/>
    <property type="molecule type" value="Genomic_DNA"/>
</dbReference>
<organism evidence="1 2">
    <name type="scientific">Selenomonas sputigena (strain ATCC 35185 / DSM 20758 / CCUG 44933 / VPI D19B-28)</name>
    <dbReference type="NCBI Taxonomy" id="546271"/>
    <lineage>
        <taxon>Bacteria</taxon>
        <taxon>Bacillati</taxon>
        <taxon>Bacillota</taxon>
        <taxon>Negativicutes</taxon>
        <taxon>Selenomonadales</taxon>
        <taxon>Selenomonadaceae</taxon>
        <taxon>Selenomonas</taxon>
    </lineage>
</organism>
<evidence type="ECO:0000313" key="2">
    <source>
        <dbReference type="Proteomes" id="UP000003505"/>
    </source>
</evidence>
<dbReference type="AlphaFoldDB" id="C9LSH5"/>
<reference evidence="1 2" key="1">
    <citation type="submission" date="2009-09" db="EMBL/GenBank/DDBJ databases">
        <authorList>
            <person name="Weinstock G."/>
            <person name="Sodergren E."/>
            <person name="Clifton S."/>
            <person name="Fulton L."/>
            <person name="Fulton B."/>
            <person name="Courtney L."/>
            <person name="Fronick C."/>
            <person name="Harrison M."/>
            <person name="Strong C."/>
            <person name="Farmer C."/>
            <person name="Delahaunty K."/>
            <person name="Markovic C."/>
            <person name="Hall O."/>
            <person name="Minx P."/>
            <person name="Tomlinson C."/>
            <person name="Mitreva M."/>
            <person name="Nelson J."/>
            <person name="Hou S."/>
            <person name="Wollam A."/>
            <person name="Pepin K.H."/>
            <person name="Johnson M."/>
            <person name="Bhonagiri V."/>
            <person name="Nash W.E."/>
            <person name="Warren W."/>
            <person name="Chinwalla A."/>
            <person name="Mardis E.R."/>
            <person name="Wilson R.K."/>
        </authorList>
    </citation>
    <scope>NUCLEOTIDE SEQUENCE [LARGE SCALE GENOMIC DNA]</scope>
    <source>
        <strain evidence="2">ATCC 35185 / DSM 20758 / VPI D19B-28</strain>
    </source>
</reference>
<dbReference type="Proteomes" id="UP000003505">
    <property type="component" value="Unassembled WGS sequence"/>
</dbReference>
<name>C9LSH5_SELS3</name>
<evidence type="ECO:0000313" key="1">
    <source>
        <dbReference type="EMBL" id="EEX78215.1"/>
    </source>
</evidence>
<comment type="caution">
    <text evidence="1">The sequence shown here is derived from an EMBL/GenBank/DDBJ whole genome shotgun (WGS) entry which is preliminary data.</text>
</comment>
<protein>
    <submittedName>
        <fullName evidence="1">Uncharacterized protein</fullName>
    </submittedName>
</protein>
<sequence>MRFFLLQKFAIRSIMIVPRWEIPQSETEVMSMSTAVQGRYHAHLDAKKRLTLRGAKYEYYEVREYDNGVILLEPRELVLPDNISKRTLQMMDESIRNLDAGNVSAPIDISGV</sequence>
<accession>C9LSH5</accession>
<gene>
    <name evidence="1" type="ORF">SELSPUOL_00400</name>
</gene>
<proteinExistence type="predicted"/>